<feature type="region of interest" description="Disordered" evidence="1">
    <location>
        <begin position="1"/>
        <end position="23"/>
    </location>
</feature>
<dbReference type="EMBL" id="JADCNL010000140">
    <property type="protein sequence ID" value="KAG0450040.1"/>
    <property type="molecule type" value="Genomic_DNA"/>
</dbReference>
<dbReference type="EMBL" id="JADCNM010000141">
    <property type="protein sequence ID" value="KAG0450060.1"/>
    <property type="molecule type" value="Genomic_DNA"/>
</dbReference>
<accession>A0A835U6U4</accession>
<feature type="non-terminal residue" evidence="2">
    <location>
        <position position="297"/>
    </location>
</feature>
<evidence type="ECO:0000313" key="2">
    <source>
        <dbReference type="EMBL" id="KAG0450040.1"/>
    </source>
</evidence>
<sequence length="297" mass="33251">TQIASREKQRDDRRRQWRGKACRKAAAGPSGRLRAEVPQKLVDAAHRGDLAAAVDRLCNPVVDVNFTGAVRFKGRLAELVTREEALHVRFDCEEFITDVSPLFLAAHTGNLPPQAPPGVWSIPTHLKNQMSPRGLNQFSRQWPLTSNHHVTGEEGGCCSVLACTKYYWGNMRYFGKWRRSGVKTGRGLFCSALSSCRDLSEARSHCVGTGIVREHARRRTAETGVHENSASRLGWRTSCKIVERVSVSSTESSSSQSIELFEYSKAIFINWKPFELWSSVSSREQWPEGAGELSLYN</sequence>
<dbReference type="OrthoDB" id="194358at2759"/>
<comment type="caution">
    <text evidence="2">The sequence shown here is derived from an EMBL/GenBank/DDBJ whole genome shotgun (WGS) entry which is preliminary data.</text>
</comment>
<protein>
    <submittedName>
        <fullName evidence="2">Uncharacterized protein</fullName>
    </submittedName>
</protein>
<reference evidence="4 5" key="1">
    <citation type="journal article" date="2020" name="Nat. Food">
        <title>A phased Vanilla planifolia genome enables genetic improvement of flavour and production.</title>
        <authorList>
            <person name="Hasing T."/>
            <person name="Tang H."/>
            <person name="Brym M."/>
            <person name="Khazi F."/>
            <person name="Huang T."/>
            <person name="Chambers A.H."/>
        </authorList>
    </citation>
    <scope>NUCLEOTIDE SEQUENCE [LARGE SCALE GENOMIC DNA]</scope>
    <source>
        <tissue evidence="2">Leaf</tissue>
    </source>
</reference>
<name>A0A835U6U4_VANPL</name>
<feature type="compositionally biased region" description="Basic and acidic residues" evidence="1">
    <location>
        <begin position="1"/>
        <end position="14"/>
    </location>
</feature>
<evidence type="ECO:0000313" key="5">
    <source>
        <dbReference type="Proteomes" id="UP000639772"/>
    </source>
</evidence>
<organism evidence="2 4">
    <name type="scientific">Vanilla planifolia</name>
    <name type="common">Vanilla</name>
    <dbReference type="NCBI Taxonomy" id="51239"/>
    <lineage>
        <taxon>Eukaryota</taxon>
        <taxon>Viridiplantae</taxon>
        <taxon>Streptophyta</taxon>
        <taxon>Embryophyta</taxon>
        <taxon>Tracheophyta</taxon>
        <taxon>Spermatophyta</taxon>
        <taxon>Magnoliopsida</taxon>
        <taxon>Liliopsida</taxon>
        <taxon>Asparagales</taxon>
        <taxon>Orchidaceae</taxon>
        <taxon>Vanilloideae</taxon>
        <taxon>Vanilleae</taxon>
        <taxon>Vanilla</taxon>
    </lineage>
</organism>
<evidence type="ECO:0000256" key="1">
    <source>
        <dbReference type="SAM" id="MobiDB-lite"/>
    </source>
</evidence>
<evidence type="ECO:0000313" key="3">
    <source>
        <dbReference type="EMBL" id="KAG0450060.1"/>
    </source>
</evidence>
<dbReference type="Proteomes" id="UP000639772">
    <property type="component" value="Unassembled WGS sequence"/>
</dbReference>
<gene>
    <name evidence="3" type="ORF">HPP92_026971</name>
    <name evidence="2" type="ORF">HPP92_027109</name>
</gene>
<dbReference type="AlphaFoldDB" id="A0A835U6U4"/>
<keyword evidence="4" id="KW-1185">Reference proteome</keyword>
<dbReference type="Proteomes" id="UP000636800">
    <property type="component" value="Unassembled WGS sequence"/>
</dbReference>
<proteinExistence type="predicted"/>
<evidence type="ECO:0000313" key="4">
    <source>
        <dbReference type="Proteomes" id="UP000636800"/>
    </source>
</evidence>